<dbReference type="PANTHER" id="PTHR31446:SF29">
    <property type="entry name" value="ACID PHOSPHATASE_VANADIUM-DEPENDENT HALOPEROXIDASE-RELATED PROTEIN"/>
    <property type="match status" value="1"/>
</dbReference>
<feature type="transmembrane region" description="Helical" evidence="1">
    <location>
        <begin position="6"/>
        <end position="27"/>
    </location>
</feature>
<reference evidence="2 3" key="1">
    <citation type="journal article" date="2018" name="bioRxiv">
        <title>Evidence of independent acquisition and adaption of ultra-small bacteria to human hosts across the highly diverse yet reduced genomes of the phylum Saccharibacteria.</title>
        <authorList>
            <person name="McLean J.S."/>
            <person name="Bor B."/>
            <person name="To T.T."/>
            <person name="Liu Q."/>
            <person name="Kearns K.A."/>
            <person name="Solden L.M."/>
            <person name="Wrighton K.C."/>
            <person name="He X."/>
            <person name="Shi W."/>
        </authorList>
    </citation>
    <scope>NUCLEOTIDE SEQUENCE [LARGE SCALE GENOMIC DNA]</scope>
    <source>
        <strain evidence="2 3">TM7_KMM_G3_1_HOT_351</strain>
    </source>
</reference>
<feature type="transmembrane region" description="Helical" evidence="1">
    <location>
        <begin position="131"/>
        <end position="149"/>
    </location>
</feature>
<sequence length="150" mass="16504">MESLYVFLAFILGWFVAQILKLIFFIIKKRGRTTFQDVIYYMVKSGGMPSGHTASFTAVTMTIGYVSGFTSTIFALAVCNTLIIIYDAINVRHSVGEHGEVLNKLIADKNKAEGSKIKKLRVVEGHTMAEAAVGFILGISIATMIKIFCL</sequence>
<dbReference type="InterPro" id="IPR036938">
    <property type="entry name" value="PAP2/HPO_sf"/>
</dbReference>
<keyword evidence="3" id="KW-1185">Reference proteome</keyword>
<gene>
    <name evidence="2" type="ORF">G3KMM_00114</name>
</gene>
<organism evidence="2 3">
    <name type="scientific">Candidatus Nanosyncoccus nanoralicus</name>
    <dbReference type="NCBI Taxonomy" id="2171996"/>
    <lineage>
        <taxon>Bacteria</taxon>
        <taxon>Candidatus Saccharimonadota</taxon>
        <taxon>Candidatus Nanosyncoccalia</taxon>
        <taxon>Candidatus Nanosyncoccales</taxon>
        <taxon>Candidatus Nanosyncoccaceae</taxon>
        <taxon>Candidatus Nanosyncoccus</taxon>
    </lineage>
</organism>
<dbReference type="Proteomes" id="UP001191004">
    <property type="component" value="Unassembled WGS sequence"/>
</dbReference>
<evidence type="ECO:0000313" key="3">
    <source>
        <dbReference type="Proteomes" id="UP001191004"/>
    </source>
</evidence>
<comment type="caution">
    <text evidence="2">The sequence shown here is derived from an EMBL/GenBank/DDBJ whole genome shotgun (WGS) entry which is preliminary data.</text>
</comment>
<evidence type="ECO:0008006" key="4">
    <source>
        <dbReference type="Google" id="ProtNLM"/>
    </source>
</evidence>
<evidence type="ECO:0000313" key="2">
    <source>
        <dbReference type="EMBL" id="RYC73890.1"/>
    </source>
</evidence>
<protein>
    <recommendedName>
        <fullName evidence="4">Divergent PAP2 family protein</fullName>
    </recommendedName>
</protein>
<dbReference type="PANTHER" id="PTHR31446">
    <property type="entry name" value="ACID PHOSPHATASE/VANADIUM-DEPENDENT HALOPEROXIDASE-RELATED PROTEIN"/>
    <property type="match status" value="1"/>
</dbReference>
<proteinExistence type="predicted"/>
<name>A0ABY0FKL7_9BACT</name>
<feature type="transmembrane region" description="Helical" evidence="1">
    <location>
        <begin position="63"/>
        <end position="86"/>
    </location>
</feature>
<keyword evidence="1" id="KW-1133">Transmembrane helix</keyword>
<dbReference type="EMBL" id="PRLL01000002">
    <property type="protein sequence ID" value="RYC73890.1"/>
    <property type="molecule type" value="Genomic_DNA"/>
</dbReference>
<keyword evidence="1" id="KW-0472">Membrane</keyword>
<dbReference type="RefSeq" id="WP_129604031.1">
    <property type="nucleotide sequence ID" value="NZ_PRLL01000002.1"/>
</dbReference>
<dbReference type="SUPFAM" id="SSF48317">
    <property type="entry name" value="Acid phosphatase/Vanadium-dependent haloperoxidase"/>
    <property type="match status" value="1"/>
</dbReference>
<keyword evidence="1" id="KW-0812">Transmembrane</keyword>
<evidence type="ECO:0000256" key="1">
    <source>
        <dbReference type="SAM" id="Phobius"/>
    </source>
</evidence>
<reference evidence="2 3" key="2">
    <citation type="journal article" date="2020" name="Cell Rep.">
        <title>Acquisition and Adaptation of Ultra-small Parasitic Reduced Genome Bacteria to Mammalian Hosts.</title>
        <authorList>
            <person name="McLean J.S."/>
            <person name="Bor B."/>
            <person name="Kerns K.A."/>
            <person name="Liu Q."/>
            <person name="To T.T."/>
            <person name="Solden L."/>
            <person name="Hendrickson E.L."/>
            <person name="Wrighton K."/>
            <person name="Shi W."/>
            <person name="He X."/>
        </authorList>
    </citation>
    <scope>NUCLEOTIDE SEQUENCE [LARGE SCALE GENOMIC DNA]</scope>
    <source>
        <strain evidence="2 3">TM7_KMM_G3_1_HOT_351</strain>
    </source>
</reference>
<accession>A0ABY0FKL7</accession>
<dbReference type="InterPro" id="IPR003832">
    <property type="entry name" value="DUF212"/>
</dbReference>
<dbReference type="Pfam" id="PF02681">
    <property type="entry name" value="DUF212"/>
    <property type="match status" value="1"/>
</dbReference>